<protein>
    <submittedName>
        <fullName evidence="2">DNA-directed RNA polymerase</fullName>
    </submittedName>
</protein>
<dbReference type="WBParaSite" id="L893_g984.t1">
    <property type="protein sequence ID" value="L893_g984.t1"/>
    <property type="gene ID" value="L893_g984"/>
</dbReference>
<organism evidence="1 2">
    <name type="scientific">Steinernema glaseri</name>
    <dbReference type="NCBI Taxonomy" id="37863"/>
    <lineage>
        <taxon>Eukaryota</taxon>
        <taxon>Metazoa</taxon>
        <taxon>Ecdysozoa</taxon>
        <taxon>Nematoda</taxon>
        <taxon>Chromadorea</taxon>
        <taxon>Rhabditida</taxon>
        <taxon>Tylenchina</taxon>
        <taxon>Panagrolaimomorpha</taxon>
        <taxon>Strongyloidoidea</taxon>
        <taxon>Steinernematidae</taxon>
        <taxon>Steinernema</taxon>
    </lineage>
</organism>
<sequence length="68" mass="7861">MVLEGLDKRGHHMTDITSGRLTRDLAPLHSRRYTCYPLRIGSYKWTDCSQIGDGIIRGYPDFTKDFDL</sequence>
<dbReference type="Proteomes" id="UP000095287">
    <property type="component" value="Unplaced"/>
</dbReference>
<proteinExistence type="predicted"/>
<dbReference type="AlphaFoldDB" id="A0A1I8AV68"/>
<accession>A0A1I8AV68</accession>
<reference evidence="2" key="1">
    <citation type="submission" date="2016-11" db="UniProtKB">
        <authorList>
            <consortium name="WormBaseParasite"/>
        </authorList>
    </citation>
    <scope>IDENTIFICATION</scope>
</reference>
<evidence type="ECO:0000313" key="1">
    <source>
        <dbReference type="Proteomes" id="UP000095287"/>
    </source>
</evidence>
<keyword evidence="1" id="KW-1185">Reference proteome</keyword>
<name>A0A1I8AV68_9BILA</name>
<evidence type="ECO:0000313" key="2">
    <source>
        <dbReference type="WBParaSite" id="L893_g984.t1"/>
    </source>
</evidence>